<gene>
    <name evidence="2" type="ORF">Cni_G09421</name>
</gene>
<accession>A0AAQ3K2H1</accession>
<protein>
    <submittedName>
        <fullName evidence="2">Uncharacterized protein</fullName>
    </submittedName>
</protein>
<dbReference type="PANTHER" id="PTHR11926">
    <property type="entry name" value="GLUCOSYL/GLUCURONOSYL TRANSFERASES"/>
    <property type="match status" value="1"/>
</dbReference>
<reference evidence="2 3" key="1">
    <citation type="submission" date="2023-10" db="EMBL/GenBank/DDBJ databases">
        <title>Chromosome-scale genome assembly provides insights into flower coloration mechanisms of Canna indica.</title>
        <authorList>
            <person name="Li C."/>
        </authorList>
    </citation>
    <scope>NUCLEOTIDE SEQUENCE [LARGE SCALE GENOMIC DNA]</scope>
    <source>
        <tissue evidence="2">Flower</tissue>
    </source>
</reference>
<organism evidence="2 3">
    <name type="scientific">Canna indica</name>
    <name type="common">Indian-shot</name>
    <dbReference type="NCBI Taxonomy" id="4628"/>
    <lineage>
        <taxon>Eukaryota</taxon>
        <taxon>Viridiplantae</taxon>
        <taxon>Streptophyta</taxon>
        <taxon>Embryophyta</taxon>
        <taxon>Tracheophyta</taxon>
        <taxon>Spermatophyta</taxon>
        <taxon>Magnoliopsida</taxon>
        <taxon>Liliopsida</taxon>
        <taxon>Zingiberales</taxon>
        <taxon>Cannaceae</taxon>
        <taxon>Canna</taxon>
    </lineage>
</organism>
<dbReference type="EMBL" id="CP136892">
    <property type="protein sequence ID" value="WOL00708.1"/>
    <property type="molecule type" value="Genomic_DNA"/>
</dbReference>
<dbReference type="SUPFAM" id="SSF53756">
    <property type="entry name" value="UDP-Glycosyltransferase/glycogen phosphorylase"/>
    <property type="match status" value="1"/>
</dbReference>
<proteinExistence type="inferred from homology"/>
<dbReference type="GO" id="GO:0080043">
    <property type="term" value="F:quercetin 3-O-glucosyltransferase activity"/>
    <property type="evidence" value="ECO:0007669"/>
    <property type="project" value="TreeGrafter"/>
</dbReference>
<dbReference type="Gene3D" id="3.40.50.2000">
    <property type="entry name" value="Glycogen Phosphorylase B"/>
    <property type="match status" value="1"/>
</dbReference>
<evidence type="ECO:0000256" key="1">
    <source>
        <dbReference type="ARBA" id="ARBA00009995"/>
    </source>
</evidence>
<dbReference type="GO" id="GO:0080044">
    <property type="term" value="F:quercetin 7-O-glucosyltransferase activity"/>
    <property type="evidence" value="ECO:0007669"/>
    <property type="project" value="TreeGrafter"/>
</dbReference>
<evidence type="ECO:0000313" key="2">
    <source>
        <dbReference type="EMBL" id="WOL00708.1"/>
    </source>
</evidence>
<keyword evidence="3" id="KW-1185">Reference proteome</keyword>
<sequence length="364" mass="40414">MAAHVLIFPFPLQGHINSMLKLAELLSLAGLHVTFLNTDHNHRLIVRHSAAYTRLASCPRLRFRSIPDGFDDDGHRSVSRLLDLAESLRTRAAVFYKDLLLELVSGDAGGQGWPALTCVIADGILPFAVDVAIGLGVPALFFRTSSACSVWSYFCIPKLFQIGDLPFPESMMANEDDADLDEPIRSLPGMEGFLRRRDLPVYCRNAKDSAEPSLQALCSSTANTPRARAFILNTFEALEPSALFHIRSYCPNTYAIGPLHALLAKLHCEENTAPAEMAATARKSVDAGGSSFLELEKLIQEIKSMRRATEDDDINHIPFGCAFARSYWELAEKNLGKIQIYIEKDWKEGKWLKEVEEFGVDSVN</sequence>
<name>A0AAQ3K2H1_9LILI</name>
<dbReference type="Proteomes" id="UP001327560">
    <property type="component" value="Chromosome 3"/>
</dbReference>
<comment type="similarity">
    <text evidence="1">Belongs to the UDP-glycosyltransferase family.</text>
</comment>
<evidence type="ECO:0000313" key="3">
    <source>
        <dbReference type="Proteomes" id="UP001327560"/>
    </source>
</evidence>
<dbReference type="AlphaFoldDB" id="A0AAQ3K2H1"/>
<dbReference type="PANTHER" id="PTHR11926:SF1392">
    <property type="entry name" value="GLYCOSYLTRANSFERASE"/>
    <property type="match status" value="1"/>
</dbReference>